<accession>A0AAD5XM15</accession>
<dbReference type="PANTHER" id="PTHR11560">
    <property type="entry name" value="39S RIBOSOMAL PROTEIN L10, MITOCHONDRIAL"/>
    <property type="match status" value="1"/>
</dbReference>
<dbReference type="AlphaFoldDB" id="A0AAD5XM15"/>
<dbReference type="InterPro" id="IPR001790">
    <property type="entry name" value="Ribosomal_uL10"/>
</dbReference>
<evidence type="ECO:0000256" key="2">
    <source>
        <dbReference type="ARBA" id="ARBA00022980"/>
    </source>
</evidence>
<dbReference type="InterPro" id="IPR047865">
    <property type="entry name" value="Ribosomal_uL10_bac_type"/>
</dbReference>
<keyword evidence="5" id="KW-1185">Reference proteome</keyword>
<dbReference type="SUPFAM" id="SSF160369">
    <property type="entry name" value="Ribosomal protein L10-like"/>
    <property type="match status" value="1"/>
</dbReference>
<evidence type="ECO:0000256" key="3">
    <source>
        <dbReference type="ARBA" id="ARBA00023274"/>
    </source>
</evidence>
<protein>
    <submittedName>
        <fullName evidence="4">Uncharacterized protein</fullName>
    </submittedName>
</protein>
<proteinExistence type="inferred from homology"/>
<keyword evidence="3" id="KW-0687">Ribonucleoprotein</keyword>
<dbReference type="GO" id="GO:1990904">
    <property type="term" value="C:ribonucleoprotein complex"/>
    <property type="evidence" value="ECO:0007669"/>
    <property type="project" value="UniProtKB-KW"/>
</dbReference>
<dbReference type="Proteomes" id="UP001212152">
    <property type="component" value="Unassembled WGS sequence"/>
</dbReference>
<dbReference type="GO" id="GO:0005840">
    <property type="term" value="C:ribosome"/>
    <property type="evidence" value="ECO:0007669"/>
    <property type="project" value="UniProtKB-KW"/>
</dbReference>
<reference evidence="4" key="1">
    <citation type="submission" date="2020-05" db="EMBL/GenBank/DDBJ databases">
        <title>Phylogenomic resolution of chytrid fungi.</title>
        <authorList>
            <person name="Stajich J.E."/>
            <person name="Amses K."/>
            <person name="Simmons R."/>
            <person name="Seto K."/>
            <person name="Myers J."/>
            <person name="Bonds A."/>
            <person name="Quandt C.A."/>
            <person name="Barry K."/>
            <person name="Liu P."/>
            <person name="Grigoriev I."/>
            <person name="Longcore J.E."/>
            <person name="James T.Y."/>
        </authorList>
    </citation>
    <scope>NUCLEOTIDE SEQUENCE</scope>
    <source>
        <strain evidence="4">JEL0379</strain>
    </source>
</reference>
<evidence type="ECO:0000256" key="1">
    <source>
        <dbReference type="ARBA" id="ARBA00008889"/>
    </source>
</evidence>
<dbReference type="InterPro" id="IPR043141">
    <property type="entry name" value="Ribosomal_uL10-like_sf"/>
</dbReference>
<comment type="similarity">
    <text evidence="1">Belongs to the universal ribosomal protein uL10 family.</text>
</comment>
<dbReference type="EMBL" id="JADGJQ010000039">
    <property type="protein sequence ID" value="KAJ3176601.1"/>
    <property type="molecule type" value="Genomic_DNA"/>
</dbReference>
<evidence type="ECO:0000313" key="4">
    <source>
        <dbReference type="EMBL" id="KAJ3176601.1"/>
    </source>
</evidence>
<dbReference type="Gene3D" id="3.30.70.1730">
    <property type="match status" value="1"/>
</dbReference>
<keyword evidence="2" id="KW-0689">Ribosomal protein</keyword>
<evidence type="ECO:0000313" key="5">
    <source>
        <dbReference type="Proteomes" id="UP001212152"/>
    </source>
</evidence>
<organism evidence="4 5">
    <name type="scientific">Geranomyces variabilis</name>
    <dbReference type="NCBI Taxonomy" id="109894"/>
    <lineage>
        <taxon>Eukaryota</taxon>
        <taxon>Fungi</taxon>
        <taxon>Fungi incertae sedis</taxon>
        <taxon>Chytridiomycota</taxon>
        <taxon>Chytridiomycota incertae sedis</taxon>
        <taxon>Chytridiomycetes</taxon>
        <taxon>Spizellomycetales</taxon>
        <taxon>Powellomycetaceae</taxon>
        <taxon>Geranomyces</taxon>
    </lineage>
</organism>
<gene>
    <name evidence="4" type="ORF">HDU87_004929</name>
</gene>
<dbReference type="Pfam" id="PF00466">
    <property type="entry name" value="Ribosomal_L10"/>
    <property type="match status" value="1"/>
</dbReference>
<name>A0AAD5XM15_9FUNG</name>
<comment type="caution">
    <text evidence="4">The sequence shown here is derived from an EMBL/GenBank/DDBJ whole genome shotgun (WGS) entry which is preliminary data.</text>
</comment>
<sequence>MCQAARSYATITGQLAPEVARTALAAPKLSQRGNPVDLRRQYLFQQYKSVLGARAVFVMQQHNLTSQEYSAVKNDFREKGFIVTTVRNNIFGAVIREHVSASKEVELRKMRELFVGPCCVAFSNAGDAEQPALAKDFADVAARHRAKLLVVGAKFEGSLLTADTLKQVIALPSLGQLRAELVGLLSQPGQALLGMLQRTPQSLLTALSQHETAMKGNGHEDAPPSA</sequence>